<dbReference type="SUPFAM" id="SSF52374">
    <property type="entry name" value="Nucleotidylyl transferase"/>
    <property type="match status" value="1"/>
</dbReference>
<comment type="cofactor">
    <cofactor evidence="1 15">
        <name>Zn(2+)</name>
        <dbReference type="ChEBI" id="CHEBI:29105"/>
    </cofactor>
</comment>
<dbReference type="Pfam" id="PF19302">
    <property type="entry name" value="DUF5915"/>
    <property type="match status" value="1"/>
</dbReference>
<dbReference type="Gene3D" id="1.10.730.10">
    <property type="entry name" value="Isoleucyl-tRNA Synthetase, Domain 1"/>
    <property type="match status" value="1"/>
</dbReference>
<feature type="binding site" evidence="15">
    <location>
        <position position="601"/>
    </location>
    <ligand>
        <name>ATP</name>
        <dbReference type="ChEBI" id="CHEBI:30616"/>
    </ligand>
</feature>
<keyword evidence="9 15" id="KW-0862">Zinc</keyword>
<evidence type="ECO:0000256" key="7">
    <source>
        <dbReference type="ARBA" id="ARBA00022723"/>
    </source>
</evidence>
<name>A0A1F6NUP2_9BACT</name>
<dbReference type="PANTHER" id="PTHR42780:SF1">
    <property type="entry name" value="ISOLEUCINE--TRNA LIGASE, CYTOPLASMIC"/>
    <property type="match status" value="1"/>
</dbReference>
<dbReference type="EMBL" id="MFQZ01000010">
    <property type="protein sequence ID" value="OGH87443.1"/>
    <property type="molecule type" value="Genomic_DNA"/>
</dbReference>
<dbReference type="InterPro" id="IPR002301">
    <property type="entry name" value="Ile-tRNA-ligase"/>
</dbReference>
<evidence type="ECO:0000256" key="10">
    <source>
        <dbReference type="ARBA" id="ARBA00022840"/>
    </source>
</evidence>
<dbReference type="GO" id="GO:0005737">
    <property type="term" value="C:cytoplasm"/>
    <property type="evidence" value="ECO:0007669"/>
    <property type="project" value="UniProtKB-SubCell"/>
</dbReference>
<dbReference type="InterPro" id="IPR009008">
    <property type="entry name" value="Val/Leu/Ile-tRNA-synth_edit"/>
</dbReference>
<keyword evidence="6 15" id="KW-0436">Ligase</keyword>
<evidence type="ECO:0000256" key="2">
    <source>
        <dbReference type="ARBA" id="ARBA00004496"/>
    </source>
</evidence>
<comment type="subcellular location">
    <subcellularLocation>
        <location evidence="2 15">Cytoplasm</location>
    </subcellularLocation>
</comment>
<comment type="subunit">
    <text evidence="4 15">Monomer.</text>
</comment>
<dbReference type="STRING" id="1798704.A3J93_02830"/>
<dbReference type="NCBIfam" id="TIGR00392">
    <property type="entry name" value="ileS"/>
    <property type="match status" value="1"/>
</dbReference>
<evidence type="ECO:0000256" key="3">
    <source>
        <dbReference type="ARBA" id="ARBA00007078"/>
    </source>
</evidence>
<keyword evidence="12 15" id="KW-0030">Aminoacyl-tRNA synthetase</keyword>
<evidence type="ECO:0000256" key="15">
    <source>
        <dbReference type="HAMAP-Rule" id="MF_02003"/>
    </source>
</evidence>
<evidence type="ECO:0000256" key="4">
    <source>
        <dbReference type="ARBA" id="ARBA00011245"/>
    </source>
</evidence>
<dbReference type="GO" id="GO:0006428">
    <property type="term" value="P:isoleucyl-tRNA aminoacylation"/>
    <property type="evidence" value="ECO:0007669"/>
    <property type="project" value="UniProtKB-UniRule"/>
</dbReference>
<feature type="short sequence motif" description="'HIGH' region" evidence="15">
    <location>
        <begin position="41"/>
        <end position="51"/>
    </location>
</feature>
<dbReference type="Gene3D" id="3.40.50.620">
    <property type="entry name" value="HUPs"/>
    <property type="match status" value="2"/>
</dbReference>
<evidence type="ECO:0000256" key="1">
    <source>
        <dbReference type="ARBA" id="ARBA00001947"/>
    </source>
</evidence>
<dbReference type="SUPFAM" id="SSF50677">
    <property type="entry name" value="ValRS/IleRS/LeuRS editing domain"/>
    <property type="match status" value="1"/>
</dbReference>
<dbReference type="PROSITE" id="PS00178">
    <property type="entry name" value="AA_TRNA_LIGASE_I"/>
    <property type="match status" value="1"/>
</dbReference>
<evidence type="ECO:0000256" key="12">
    <source>
        <dbReference type="ARBA" id="ARBA00023146"/>
    </source>
</evidence>
<dbReference type="FunFam" id="3.40.50.620:FF:000063">
    <property type="entry name" value="Isoleucine--tRNA ligase"/>
    <property type="match status" value="1"/>
</dbReference>
<comment type="catalytic activity">
    <reaction evidence="14 15">
        <text>tRNA(Ile) + L-isoleucine + ATP = L-isoleucyl-tRNA(Ile) + AMP + diphosphate</text>
        <dbReference type="Rhea" id="RHEA:11060"/>
        <dbReference type="Rhea" id="RHEA-COMP:9666"/>
        <dbReference type="Rhea" id="RHEA-COMP:9695"/>
        <dbReference type="ChEBI" id="CHEBI:30616"/>
        <dbReference type="ChEBI" id="CHEBI:33019"/>
        <dbReference type="ChEBI" id="CHEBI:58045"/>
        <dbReference type="ChEBI" id="CHEBI:78442"/>
        <dbReference type="ChEBI" id="CHEBI:78528"/>
        <dbReference type="ChEBI" id="CHEBI:456215"/>
        <dbReference type="EC" id="6.1.1.5"/>
    </reaction>
</comment>
<evidence type="ECO:0000256" key="8">
    <source>
        <dbReference type="ARBA" id="ARBA00022741"/>
    </source>
</evidence>
<comment type="caution">
    <text evidence="18">The sequence shown here is derived from an EMBL/GenBank/DDBJ whole genome shotgun (WGS) entry which is preliminary data.</text>
</comment>
<keyword evidence="11 15" id="KW-0648">Protein biosynthesis</keyword>
<feature type="short sequence motif" description="'KMSKS' region" evidence="15">
    <location>
        <begin position="598"/>
        <end position="602"/>
    </location>
</feature>
<dbReference type="SUPFAM" id="SSF47323">
    <property type="entry name" value="Anticodon-binding domain of a subclass of class I aminoacyl-tRNA synthetases"/>
    <property type="match status" value="2"/>
</dbReference>
<dbReference type="GO" id="GO:0004822">
    <property type="term" value="F:isoleucine-tRNA ligase activity"/>
    <property type="evidence" value="ECO:0007669"/>
    <property type="project" value="UniProtKB-UniRule"/>
</dbReference>
<dbReference type="GO" id="GO:0005524">
    <property type="term" value="F:ATP binding"/>
    <property type="evidence" value="ECO:0007669"/>
    <property type="project" value="UniProtKB-UniRule"/>
</dbReference>
<dbReference type="AlphaFoldDB" id="A0A1F6NUP2"/>
<dbReference type="InterPro" id="IPR001412">
    <property type="entry name" value="aa-tRNA-synth_I_CS"/>
</dbReference>
<dbReference type="EC" id="6.1.1.5" evidence="15"/>
<proteinExistence type="inferred from homology"/>
<dbReference type="CDD" id="cd00818">
    <property type="entry name" value="IleRS_core"/>
    <property type="match status" value="1"/>
</dbReference>
<evidence type="ECO:0000313" key="19">
    <source>
        <dbReference type="Proteomes" id="UP000177907"/>
    </source>
</evidence>
<sequence length="967" mass="112894">MYNSNQHEQEILKYWQDHNCFEKSVSQRPEDKPYVFYDGPPFATGLPHYGHILSSVIKDVVPRYWTMKGYRVRRRWGWDCHGLPIENIIEKEFKVSGRKEIEEKFGVDKFNDACGSKVLMYAKEWKKMVDRIGRWIEFDNAYKTMDSTYMESVWWSLKTMWDKGLIYKGRKMLMYCPRCETPVSKAEIAMDNSYKDITELSLTVRFKLLEEKDTYLLAWTTTPWTLPAHMFIAVGPDIEYVKVKYNNEYYIIGKKLLPNIFKGKDYEMVSDLSAKDLVGKKYEPLFPFYKEVKNGLKVWEYQNVSDEEGTGLVHMAAFGDQEELDFMNKNDIELIVHLNTKGEFVDGNGFLTGKKMKSQDREIRKYLEENGKLFSAFSYTHSYPHCWRCDTQLFYNPTIAWFINIQKIKPRLIELNEKINWFPDHLKHGRFLNILETAPDWNISRNRYWATPLPFWVCGNEECLEKVCIGSVAELKEQATNYAQVYESDKVKEMDLHKHKMDKIKLKCPKCSNEMTRIPEVIDCWVESASMPFAEFHYPFENQDVFEKRFPGQYIAEYIAQTRAWFYYMHVMSVLLFDDISYENVVCTGTILNDRGEKLSKSKMNYTDPWIIIDQYGVDALRYYLLTSVVLQADNLLFNDREVRDIYNKVVNMLWNVVEFYKTYATEPDVDDEETRNRESSNLLDKWILARLSQLVGEVTTNMDNYDTVKAGRPIKDFIDEMSTWYVRRSRDRFKTGDENDKINASNTLRHVLVLLSKLMAPFTPFIAEKIYLELTGGRYQESVHLETWPEIRKVDEEVLGNMATVRKVVELGLSLRAEAGVKVRQVLGRVVWENSRLAPEYLEIVKDELNVKAVVEEKDGAGKWVVKEEGTLKVSLDMEVTPELKKEGLAREIIRAINQMRKETGLTVNDKVDLVYETDDTELADALSQYGEEVKSSVLAASLATGTGETELAVSGRVLRVKMIKI</sequence>
<protein>
    <recommendedName>
        <fullName evidence="15">Isoleucine--tRNA ligase</fullName>
        <ecNumber evidence="15">6.1.1.5</ecNumber>
    </recommendedName>
    <alternativeName>
        <fullName evidence="15">Isoleucyl-tRNA synthetase</fullName>
        <shortName evidence="15">IleRS</shortName>
    </alternativeName>
</protein>
<evidence type="ECO:0000256" key="5">
    <source>
        <dbReference type="ARBA" id="ARBA00022490"/>
    </source>
</evidence>
<dbReference type="InterPro" id="IPR002300">
    <property type="entry name" value="aa-tRNA-synth_Ia"/>
</dbReference>
<dbReference type="Proteomes" id="UP000177907">
    <property type="component" value="Unassembled WGS sequence"/>
</dbReference>
<dbReference type="InterPro" id="IPR014729">
    <property type="entry name" value="Rossmann-like_a/b/a_fold"/>
</dbReference>
<dbReference type="GO" id="GO:0000049">
    <property type="term" value="F:tRNA binding"/>
    <property type="evidence" value="ECO:0007669"/>
    <property type="project" value="InterPro"/>
</dbReference>
<dbReference type="InterPro" id="IPR009080">
    <property type="entry name" value="tRNAsynth_Ia_anticodon-bd"/>
</dbReference>
<keyword evidence="10 15" id="KW-0067">ATP-binding</keyword>
<dbReference type="InterPro" id="IPR023586">
    <property type="entry name" value="Ile-tRNA-ligase_type2"/>
</dbReference>
<comment type="similarity">
    <text evidence="3 15">Belongs to the class-I aminoacyl-tRNA synthetase family. IleS type 2 subfamily.</text>
</comment>
<comment type="domain">
    <text evidence="15">IleRS has two distinct active sites: one for aminoacylation and one for editing. The misactivated valine is translocated from the active site to the editing site, which sterically excludes the correctly activated isoleucine. The single editing site contains two valyl binding pockets, one specific for each substrate (Val-AMP or Val-tRNA(Ile)).</text>
</comment>
<evidence type="ECO:0000256" key="6">
    <source>
        <dbReference type="ARBA" id="ARBA00022598"/>
    </source>
</evidence>
<dbReference type="Pfam" id="PF08264">
    <property type="entry name" value="Anticodon_1"/>
    <property type="match status" value="1"/>
</dbReference>
<organism evidence="18 19">
    <name type="scientific">Candidatus Magasanikbacteria bacterium RIFOXYC2_FULL_42_28</name>
    <dbReference type="NCBI Taxonomy" id="1798704"/>
    <lineage>
        <taxon>Bacteria</taxon>
        <taxon>Candidatus Magasanikiibacteriota</taxon>
    </lineage>
</organism>
<dbReference type="CDD" id="cd07961">
    <property type="entry name" value="Anticodon_Ia_Ile_ABEc"/>
    <property type="match status" value="1"/>
</dbReference>
<evidence type="ECO:0000259" key="17">
    <source>
        <dbReference type="Pfam" id="PF08264"/>
    </source>
</evidence>
<evidence type="ECO:0000256" key="11">
    <source>
        <dbReference type="ARBA" id="ARBA00022917"/>
    </source>
</evidence>
<keyword evidence="8 15" id="KW-0547">Nucleotide-binding</keyword>
<gene>
    <name evidence="15" type="primary">ileS</name>
    <name evidence="18" type="ORF">A3J93_02830</name>
</gene>
<dbReference type="Pfam" id="PF00133">
    <property type="entry name" value="tRNA-synt_1"/>
    <property type="match status" value="1"/>
</dbReference>
<dbReference type="HAMAP" id="MF_02003">
    <property type="entry name" value="Ile_tRNA_synth_type2"/>
    <property type="match status" value="1"/>
</dbReference>
<dbReference type="GO" id="GO:0002161">
    <property type="term" value="F:aminoacyl-tRNA deacylase activity"/>
    <property type="evidence" value="ECO:0007669"/>
    <property type="project" value="InterPro"/>
</dbReference>
<dbReference type="GO" id="GO:0008270">
    <property type="term" value="F:zinc ion binding"/>
    <property type="evidence" value="ECO:0007669"/>
    <property type="project" value="UniProtKB-UniRule"/>
</dbReference>
<dbReference type="PRINTS" id="PR00984">
    <property type="entry name" value="TRNASYNTHILE"/>
</dbReference>
<evidence type="ECO:0000313" key="18">
    <source>
        <dbReference type="EMBL" id="OGH87443.1"/>
    </source>
</evidence>
<evidence type="ECO:0000256" key="9">
    <source>
        <dbReference type="ARBA" id="ARBA00022833"/>
    </source>
</evidence>
<keyword evidence="5 15" id="KW-0963">Cytoplasm</keyword>
<feature type="domain" description="Aminoacyl-tRNA synthetase class Ia" evidence="16">
    <location>
        <begin position="11"/>
        <end position="634"/>
    </location>
</feature>
<evidence type="ECO:0000256" key="13">
    <source>
        <dbReference type="ARBA" id="ARBA00025217"/>
    </source>
</evidence>
<dbReference type="PANTHER" id="PTHR42780">
    <property type="entry name" value="SOLEUCYL-TRNA SYNTHETASE"/>
    <property type="match status" value="1"/>
</dbReference>
<comment type="function">
    <text evidence="13 15">Catalyzes the attachment of isoleucine to tRNA(Ile). As IleRS can inadvertently accommodate and process structurally similar amino acids such as valine, to avoid such errors it has two additional distinct tRNA(Ile)-dependent editing activities. One activity is designated as 'pretransfer' editing and involves the hydrolysis of activated Val-AMP. The other activity is designated 'posttransfer' editing and involves deacylation of mischarged Val-tRNA(Ile).</text>
</comment>
<evidence type="ECO:0000259" key="16">
    <source>
        <dbReference type="Pfam" id="PF00133"/>
    </source>
</evidence>
<accession>A0A1F6NUP2</accession>
<feature type="domain" description="Methionyl/Valyl/Leucyl/Isoleucyl-tRNA synthetase anticodon-binding" evidence="17">
    <location>
        <begin position="685"/>
        <end position="826"/>
    </location>
</feature>
<dbReference type="InterPro" id="IPR033709">
    <property type="entry name" value="Anticodon_Ile_ABEc"/>
</dbReference>
<dbReference type="InterPro" id="IPR013155">
    <property type="entry name" value="M/V/L/I-tRNA-synth_anticd-bd"/>
</dbReference>
<keyword evidence="7 15" id="KW-0479">Metal-binding</keyword>
<reference evidence="18 19" key="1">
    <citation type="journal article" date="2016" name="Nat. Commun.">
        <title>Thousands of microbial genomes shed light on interconnected biogeochemical processes in an aquifer system.</title>
        <authorList>
            <person name="Anantharaman K."/>
            <person name="Brown C.T."/>
            <person name="Hug L.A."/>
            <person name="Sharon I."/>
            <person name="Castelle C.J."/>
            <person name="Probst A.J."/>
            <person name="Thomas B.C."/>
            <person name="Singh A."/>
            <person name="Wilkins M.J."/>
            <person name="Karaoz U."/>
            <person name="Brodie E.L."/>
            <person name="Williams K.H."/>
            <person name="Hubbard S.S."/>
            <person name="Banfield J.F."/>
        </authorList>
    </citation>
    <scope>NUCLEOTIDE SEQUENCE [LARGE SCALE GENOMIC DNA]</scope>
</reference>
<evidence type="ECO:0000256" key="14">
    <source>
        <dbReference type="ARBA" id="ARBA00048359"/>
    </source>
</evidence>